<protein>
    <recommendedName>
        <fullName evidence="5">Transcription termination factor 3, mitochondrial</fullName>
    </recommendedName>
</protein>
<dbReference type="PANTHER" id="PTHR13068">
    <property type="entry name" value="CGI-12 PROTEIN-RELATED"/>
    <property type="match status" value="1"/>
</dbReference>
<dbReference type="GO" id="GO:0005739">
    <property type="term" value="C:mitochondrion"/>
    <property type="evidence" value="ECO:0007669"/>
    <property type="project" value="TreeGrafter"/>
</dbReference>
<evidence type="ECO:0000256" key="1">
    <source>
        <dbReference type="ARBA" id="ARBA00007692"/>
    </source>
</evidence>
<organism evidence="3 4">
    <name type="scientific">Brachionus calyciflorus</name>
    <dbReference type="NCBI Taxonomy" id="104777"/>
    <lineage>
        <taxon>Eukaryota</taxon>
        <taxon>Metazoa</taxon>
        <taxon>Spiralia</taxon>
        <taxon>Gnathifera</taxon>
        <taxon>Rotifera</taxon>
        <taxon>Eurotatoria</taxon>
        <taxon>Monogononta</taxon>
        <taxon>Pseudotrocha</taxon>
        <taxon>Ploima</taxon>
        <taxon>Brachionidae</taxon>
        <taxon>Brachionus</taxon>
    </lineage>
</organism>
<keyword evidence="4" id="KW-1185">Reference proteome</keyword>
<dbReference type="OrthoDB" id="637682at2759"/>
<dbReference type="GO" id="GO:0061668">
    <property type="term" value="P:mitochondrial ribosome assembly"/>
    <property type="evidence" value="ECO:0007669"/>
    <property type="project" value="TreeGrafter"/>
</dbReference>
<evidence type="ECO:0000313" key="3">
    <source>
        <dbReference type="EMBL" id="CAF0768903.1"/>
    </source>
</evidence>
<name>A0A813QLI9_9BILA</name>
<keyword evidence="2" id="KW-0809">Transit peptide</keyword>
<accession>A0A813QLI9</accession>
<sequence>MFLTRRLGILVQRNIKNFSTEAENVAGSDYFKKIISETSSKTYSQEKPDMEIKAQNYAKKFLKRQNKFQKKPKQDLLVESQVKFETRKERVTSPQNEIAVKEIRREETKQIEILDQEKYLDDEEENLTEEQLMEREIKNLEPLVRPVVYNLAYYVNKNPVIRTLVEMGVFIRKWDQDPSIAKFILTLDLEKEVKPRLIFLHDIGIPAENHAFIITKNPLIFKENIHDLNARIDYLKSKKFSDESIKKIIIQAPKWLSLSVHEVDSRLGWFQKEFNLTGNELRSIVTEKPKLVTLPLKVAHKVKFGLTDFLSYSPESLKNLLLKYPKLFTKDFENLESNFIFLTQVVKLTHEDIEQYPAILVCPLQTLKSRYAFLKSLDRIQFDPTKPNFISLKALCEPDEKVFCNKTARSSVDEFKKFLKTL</sequence>
<dbReference type="PANTHER" id="PTHR13068:SF112">
    <property type="entry name" value="TRANSCRIPTION TERMINATION FACTOR 3, MITOCHONDRIAL"/>
    <property type="match status" value="1"/>
</dbReference>
<dbReference type="Gene3D" id="1.25.70.10">
    <property type="entry name" value="Transcription termination factor 3, mitochondrial"/>
    <property type="match status" value="1"/>
</dbReference>
<dbReference type="GO" id="GO:0003676">
    <property type="term" value="F:nucleic acid binding"/>
    <property type="evidence" value="ECO:0007669"/>
    <property type="project" value="InterPro"/>
</dbReference>
<dbReference type="InterPro" id="IPR003690">
    <property type="entry name" value="MTERF"/>
</dbReference>
<dbReference type="AlphaFoldDB" id="A0A813QLI9"/>
<dbReference type="Proteomes" id="UP000663879">
    <property type="component" value="Unassembled WGS sequence"/>
</dbReference>
<dbReference type="SMART" id="SM00733">
    <property type="entry name" value="Mterf"/>
    <property type="match status" value="5"/>
</dbReference>
<reference evidence="3" key="1">
    <citation type="submission" date="2021-02" db="EMBL/GenBank/DDBJ databases">
        <authorList>
            <person name="Nowell W R."/>
        </authorList>
    </citation>
    <scope>NUCLEOTIDE SEQUENCE</scope>
    <source>
        <strain evidence="3">Ploen Becks lab</strain>
    </source>
</reference>
<comment type="caution">
    <text evidence="3">The sequence shown here is derived from an EMBL/GenBank/DDBJ whole genome shotgun (WGS) entry which is preliminary data.</text>
</comment>
<gene>
    <name evidence="3" type="ORF">OXX778_LOCUS4842</name>
</gene>
<dbReference type="InterPro" id="IPR038538">
    <property type="entry name" value="MTERF_sf"/>
</dbReference>
<evidence type="ECO:0000313" key="4">
    <source>
        <dbReference type="Proteomes" id="UP000663879"/>
    </source>
</evidence>
<dbReference type="Pfam" id="PF02536">
    <property type="entry name" value="mTERF"/>
    <property type="match status" value="1"/>
</dbReference>
<dbReference type="EMBL" id="CAJNOC010000499">
    <property type="protein sequence ID" value="CAF0768903.1"/>
    <property type="molecule type" value="Genomic_DNA"/>
</dbReference>
<dbReference type="GO" id="GO:0006390">
    <property type="term" value="P:mitochondrial transcription"/>
    <property type="evidence" value="ECO:0007669"/>
    <property type="project" value="TreeGrafter"/>
</dbReference>
<proteinExistence type="inferred from homology"/>
<comment type="similarity">
    <text evidence="1">Belongs to the mTERF family.</text>
</comment>
<evidence type="ECO:0000256" key="2">
    <source>
        <dbReference type="ARBA" id="ARBA00022946"/>
    </source>
</evidence>
<evidence type="ECO:0008006" key="5">
    <source>
        <dbReference type="Google" id="ProtNLM"/>
    </source>
</evidence>